<comment type="caution">
    <text evidence="6">The sequence shown here is derived from an EMBL/GenBank/DDBJ whole genome shotgun (WGS) entry which is preliminary data.</text>
</comment>
<dbReference type="PANTHER" id="PTHR10133:SF27">
    <property type="entry name" value="DNA POLYMERASE NU"/>
    <property type="match status" value="1"/>
</dbReference>
<dbReference type="EMBL" id="BSUZ01000001">
    <property type="protein sequence ID" value="GMA89199.1"/>
    <property type="molecule type" value="Genomic_DNA"/>
</dbReference>
<dbReference type="Pfam" id="PF00476">
    <property type="entry name" value="DNA_pol_A"/>
    <property type="match status" value="1"/>
</dbReference>
<keyword evidence="2" id="KW-0235">DNA replication</keyword>
<protein>
    <recommendedName>
        <fullName evidence="1">DNA-directed DNA polymerase</fullName>
        <ecNumber evidence="1">2.7.7.7</ecNumber>
    </recommendedName>
</protein>
<dbReference type="InterPro" id="IPR002298">
    <property type="entry name" value="DNA_polymerase_A"/>
</dbReference>
<evidence type="ECO:0000256" key="1">
    <source>
        <dbReference type="ARBA" id="ARBA00012417"/>
    </source>
</evidence>
<comment type="catalytic activity">
    <reaction evidence="3">
        <text>DNA(n) + a 2'-deoxyribonucleoside 5'-triphosphate = DNA(n+1) + diphosphate</text>
        <dbReference type="Rhea" id="RHEA:22508"/>
        <dbReference type="Rhea" id="RHEA-COMP:17339"/>
        <dbReference type="Rhea" id="RHEA-COMP:17340"/>
        <dbReference type="ChEBI" id="CHEBI:33019"/>
        <dbReference type="ChEBI" id="CHEBI:61560"/>
        <dbReference type="ChEBI" id="CHEBI:173112"/>
        <dbReference type="EC" id="2.7.7.7"/>
    </reaction>
</comment>
<keyword evidence="7" id="KW-1185">Reference proteome</keyword>
<dbReference type="SMART" id="SM00482">
    <property type="entry name" value="POLAc"/>
    <property type="match status" value="1"/>
</dbReference>
<reference evidence="7" key="1">
    <citation type="journal article" date="2019" name="Int. J. Syst. Evol. Microbiol.">
        <title>The Global Catalogue of Microorganisms (GCM) 10K type strain sequencing project: providing services to taxonomists for standard genome sequencing and annotation.</title>
        <authorList>
            <consortium name="The Broad Institute Genomics Platform"/>
            <consortium name="The Broad Institute Genome Sequencing Center for Infectious Disease"/>
            <person name="Wu L."/>
            <person name="Ma J."/>
        </authorList>
    </citation>
    <scope>NUCLEOTIDE SEQUENCE [LARGE SCALE GENOMIC DNA]</scope>
    <source>
        <strain evidence="7">NBRC 108730</strain>
    </source>
</reference>
<evidence type="ECO:0000256" key="4">
    <source>
        <dbReference type="SAM" id="MobiDB-lite"/>
    </source>
</evidence>
<proteinExistence type="predicted"/>
<evidence type="ECO:0000313" key="7">
    <source>
        <dbReference type="Proteomes" id="UP001157017"/>
    </source>
</evidence>
<evidence type="ECO:0000313" key="6">
    <source>
        <dbReference type="EMBL" id="GMA89199.1"/>
    </source>
</evidence>
<dbReference type="InterPro" id="IPR043502">
    <property type="entry name" value="DNA/RNA_pol_sf"/>
</dbReference>
<evidence type="ECO:0000259" key="5">
    <source>
        <dbReference type="SMART" id="SM00482"/>
    </source>
</evidence>
<sequence>MPTALRLVADAAGPRPRDAAHEAVVRRERDDVVRRLLPAAHRDVDLRNPASVRTALAAAGFDLPDTRSWRLEPWRGQPVVDALLAWRKAERIATTYGYGWLERHVGDDGRLRGAWTGSDGAAGRMTAQAGLHNLPAEPRPAVAAEPGHVLVRADLGQVEPRVLAAVSADPAFVAAAADDDLYAPVAARLGVERPVAKVAVLAAMYGQTSGTAGQALAGMDRAYPVAMRFLRDADERGRAGQAVRTWGGRRVPMWSGPPSLDDAERRRLEGRRGRFARNAVVQGAAAEPVQGVGGHRARAGPAAGRARGAVPARRACSCTLRSRSRPRSPPCCTAVSTRWPPGGRAAGGCASSPT</sequence>
<dbReference type="EC" id="2.7.7.7" evidence="1"/>
<dbReference type="InterPro" id="IPR001098">
    <property type="entry name" value="DNA-dir_DNA_pol_A_palm_dom"/>
</dbReference>
<dbReference type="SUPFAM" id="SSF56672">
    <property type="entry name" value="DNA/RNA polymerases"/>
    <property type="match status" value="1"/>
</dbReference>
<organism evidence="6 7">
    <name type="scientific">Angustibacter aerolatus</name>
    <dbReference type="NCBI Taxonomy" id="1162965"/>
    <lineage>
        <taxon>Bacteria</taxon>
        <taxon>Bacillati</taxon>
        <taxon>Actinomycetota</taxon>
        <taxon>Actinomycetes</taxon>
        <taxon>Kineosporiales</taxon>
        <taxon>Kineosporiaceae</taxon>
    </lineage>
</organism>
<feature type="region of interest" description="Disordered" evidence="4">
    <location>
        <begin position="322"/>
        <end position="354"/>
    </location>
</feature>
<evidence type="ECO:0000256" key="2">
    <source>
        <dbReference type="ARBA" id="ARBA00022705"/>
    </source>
</evidence>
<name>A0ABQ6JPE1_9ACTN</name>
<evidence type="ECO:0000256" key="3">
    <source>
        <dbReference type="ARBA" id="ARBA00049244"/>
    </source>
</evidence>
<gene>
    <name evidence="6" type="ORF">GCM10025868_44490</name>
</gene>
<dbReference type="Proteomes" id="UP001157017">
    <property type="component" value="Unassembled WGS sequence"/>
</dbReference>
<feature type="domain" description="DNA-directed DNA polymerase family A palm" evidence="5">
    <location>
        <begin position="139"/>
        <end position="305"/>
    </location>
</feature>
<dbReference type="Gene3D" id="1.10.150.20">
    <property type="entry name" value="5' to 3' exonuclease, C-terminal subdomain"/>
    <property type="match status" value="1"/>
</dbReference>
<accession>A0ABQ6JPE1</accession>
<dbReference type="PANTHER" id="PTHR10133">
    <property type="entry name" value="DNA POLYMERASE I"/>
    <property type="match status" value="1"/>
</dbReference>